<comment type="caution">
    <text evidence="1">The sequence shown here is derived from an EMBL/GenBank/DDBJ whole genome shotgun (WGS) entry which is preliminary data.</text>
</comment>
<reference evidence="1" key="1">
    <citation type="submission" date="2009-09" db="EMBL/GenBank/DDBJ databases">
        <authorList>
            <person name="Weinstock G."/>
            <person name="Sodergren E."/>
            <person name="Clifton S."/>
            <person name="Fulton L."/>
            <person name="Fulton B."/>
            <person name="Courtney L."/>
            <person name="Fronick C."/>
            <person name="Harrison M."/>
            <person name="Strong C."/>
            <person name="Farmer C."/>
            <person name="Delahaunty K."/>
            <person name="Markovic C."/>
            <person name="Hall O."/>
            <person name="Minx P."/>
            <person name="Tomlinson C."/>
            <person name="Mitreva M."/>
            <person name="Nelson J."/>
            <person name="Hou S."/>
            <person name="Wollam A."/>
            <person name="Pepin K.H."/>
            <person name="Johnson M."/>
            <person name="Bhonagiri V."/>
            <person name="Nash W.E."/>
            <person name="Warren W."/>
            <person name="Chinwalla A."/>
            <person name="Mardis E.R."/>
            <person name="Wilson R.K."/>
        </authorList>
    </citation>
    <scope>NUCLEOTIDE SEQUENCE [LARGE SCALE GENOMIC DNA]</scope>
    <source>
        <strain evidence="1">DSM 15470</strain>
    </source>
</reference>
<dbReference type="EMBL" id="ACIM02000001">
    <property type="protein sequence ID" value="EEW97020.1"/>
    <property type="molecule type" value="Genomic_DNA"/>
</dbReference>
<evidence type="ECO:0000313" key="1">
    <source>
        <dbReference type="EMBL" id="EEW97020.1"/>
    </source>
</evidence>
<protein>
    <submittedName>
        <fullName evidence="1">Uncharacterized protein</fullName>
    </submittedName>
</protein>
<organism evidence="1 2">
    <name type="scientific">Dialister invisus DSM 15470</name>
    <dbReference type="NCBI Taxonomy" id="592028"/>
    <lineage>
        <taxon>Bacteria</taxon>
        <taxon>Bacillati</taxon>
        <taxon>Bacillota</taxon>
        <taxon>Negativicutes</taxon>
        <taxon>Veillonellales</taxon>
        <taxon>Veillonellaceae</taxon>
        <taxon>Dialister</taxon>
    </lineage>
</organism>
<dbReference type="HOGENOM" id="CLU_3134973_0_0_9"/>
<dbReference type="Proteomes" id="UP000004736">
    <property type="component" value="Unassembled WGS sequence"/>
</dbReference>
<sequence length="49" mass="5840">MYSSRKNFNKHLLIIVQMYYILRLTVKAIGNSHESAFYETVLEKVFNND</sequence>
<name>C9LN85_9FIRM</name>
<proteinExistence type="predicted"/>
<dbReference type="AlphaFoldDB" id="C9LN85"/>
<keyword evidence="2" id="KW-1185">Reference proteome</keyword>
<accession>C9LN85</accession>
<gene>
    <name evidence="1" type="ORF">GCWU000321_01004</name>
</gene>
<evidence type="ECO:0000313" key="2">
    <source>
        <dbReference type="Proteomes" id="UP000004736"/>
    </source>
</evidence>